<protein>
    <submittedName>
        <fullName evidence="7">TetR family transcriptional regulator</fullName>
    </submittedName>
</protein>
<feature type="region of interest" description="Disordered" evidence="5">
    <location>
        <begin position="1"/>
        <end position="21"/>
    </location>
</feature>
<gene>
    <name evidence="7" type="ORF">Atai01_81100</name>
</gene>
<dbReference type="GO" id="GO:0003700">
    <property type="term" value="F:DNA-binding transcription factor activity"/>
    <property type="evidence" value="ECO:0007669"/>
    <property type="project" value="TreeGrafter"/>
</dbReference>
<dbReference type="PROSITE" id="PS50977">
    <property type="entry name" value="HTH_TETR_2"/>
    <property type="match status" value="1"/>
</dbReference>
<dbReference type="SUPFAM" id="SSF46689">
    <property type="entry name" value="Homeodomain-like"/>
    <property type="match status" value="1"/>
</dbReference>
<dbReference type="PANTHER" id="PTHR30055">
    <property type="entry name" value="HTH-TYPE TRANSCRIPTIONAL REGULATOR RUTR"/>
    <property type="match status" value="1"/>
</dbReference>
<sequence>MTAHPDQAAPRNGLRERKKAKTRAKIRQHALRLCAEQGYEATTVEQIAEAAEVSLSTVFRYFPTKDQLIVSDGYDPVVVDAFRAQPAELKPLEAVRAAFRAAFRDMSAEEISERRERQALVLAVPELWAASLTNIKRTQRMLAELVAERAGREPDDPAVRTFAAAVFGITLSVWLNWAENPDLDAMTALDEGLAYLEQGLPL</sequence>
<evidence type="ECO:0000256" key="5">
    <source>
        <dbReference type="SAM" id="MobiDB-lite"/>
    </source>
</evidence>
<dbReference type="Gene3D" id="1.10.357.10">
    <property type="entry name" value="Tetracycline Repressor, domain 2"/>
    <property type="match status" value="1"/>
</dbReference>
<reference evidence="7" key="1">
    <citation type="submission" date="2023-03" db="EMBL/GenBank/DDBJ databases">
        <title>Amycolatopsis taiwanensis NBRC 103393.</title>
        <authorList>
            <person name="Ichikawa N."/>
            <person name="Sato H."/>
            <person name="Tonouchi N."/>
        </authorList>
    </citation>
    <scope>NUCLEOTIDE SEQUENCE</scope>
    <source>
        <strain evidence="7">NBRC 103393</strain>
    </source>
</reference>
<evidence type="ECO:0000313" key="8">
    <source>
        <dbReference type="Proteomes" id="UP001165136"/>
    </source>
</evidence>
<dbReference type="InterPro" id="IPR009057">
    <property type="entry name" value="Homeodomain-like_sf"/>
</dbReference>
<evidence type="ECO:0000256" key="3">
    <source>
        <dbReference type="ARBA" id="ARBA00023163"/>
    </source>
</evidence>
<evidence type="ECO:0000313" key="7">
    <source>
        <dbReference type="EMBL" id="GLY71491.1"/>
    </source>
</evidence>
<evidence type="ECO:0000256" key="1">
    <source>
        <dbReference type="ARBA" id="ARBA00023015"/>
    </source>
</evidence>
<dbReference type="InterPro" id="IPR001647">
    <property type="entry name" value="HTH_TetR"/>
</dbReference>
<keyword evidence="3" id="KW-0804">Transcription</keyword>
<accession>A0A9W6R945</accession>
<feature type="DNA-binding region" description="H-T-H motif" evidence="4">
    <location>
        <begin position="43"/>
        <end position="62"/>
    </location>
</feature>
<organism evidence="7 8">
    <name type="scientific">Amycolatopsis taiwanensis</name>
    <dbReference type="NCBI Taxonomy" id="342230"/>
    <lineage>
        <taxon>Bacteria</taxon>
        <taxon>Bacillati</taxon>
        <taxon>Actinomycetota</taxon>
        <taxon>Actinomycetes</taxon>
        <taxon>Pseudonocardiales</taxon>
        <taxon>Pseudonocardiaceae</taxon>
        <taxon>Amycolatopsis</taxon>
    </lineage>
</organism>
<dbReference type="GO" id="GO:0000976">
    <property type="term" value="F:transcription cis-regulatory region binding"/>
    <property type="evidence" value="ECO:0007669"/>
    <property type="project" value="TreeGrafter"/>
</dbReference>
<dbReference type="InterPro" id="IPR041347">
    <property type="entry name" value="MftR_C"/>
</dbReference>
<dbReference type="Proteomes" id="UP001165136">
    <property type="component" value="Unassembled WGS sequence"/>
</dbReference>
<dbReference type="Pfam" id="PF17754">
    <property type="entry name" value="TetR_C_14"/>
    <property type="match status" value="1"/>
</dbReference>
<feature type="domain" description="HTH tetR-type" evidence="6">
    <location>
        <begin position="20"/>
        <end position="80"/>
    </location>
</feature>
<dbReference type="EMBL" id="BSTI01000037">
    <property type="protein sequence ID" value="GLY71491.1"/>
    <property type="molecule type" value="Genomic_DNA"/>
</dbReference>
<evidence type="ECO:0000256" key="4">
    <source>
        <dbReference type="PROSITE-ProRule" id="PRU00335"/>
    </source>
</evidence>
<comment type="caution">
    <text evidence="7">The sequence shown here is derived from an EMBL/GenBank/DDBJ whole genome shotgun (WGS) entry which is preliminary data.</text>
</comment>
<dbReference type="RefSeq" id="WP_285491305.1">
    <property type="nucleotide sequence ID" value="NZ_BSTI01000037.1"/>
</dbReference>
<keyword evidence="2 4" id="KW-0238">DNA-binding</keyword>
<dbReference type="AlphaFoldDB" id="A0A9W6R945"/>
<proteinExistence type="predicted"/>
<dbReference type="PRINTS" id="PR00455">
    <property type="entry name" value="HTHTETR"/>
</dbReference>
<dbReference type="Pfam" id="PF00440">
    <property type="entry name" value="TetR_N"/>
    <property type="match status" value="1"/>
</dbReference>
<dbReference type="PANTHER" id="PTHR30055:SF234">
    <property type="entry name" value="HTH-TYPE TRANSCRIPTIONAL REGULATOR BETI"/>
    <property type="match status" value="1"/>
</dbReference>
<dbReference type="InterPro" id="IPR050109">
    <property type="entry name" value="HTH-type_TetR-like_transc_reg"/>
</dbReference>
<keyword evidence="8" id="KW-1185">Reference proteome</keyword>
<evidence type="ECO:0000256" key="2">
    <source>
        <dbReference type="ARBA" id="ARBA00023125"/>
    </source>
</evidence>
<name>A0A9W6R945_9PSEU</name>
<dbReference type="Gene3D" id="1.10.10.60">
    <property type="entry name" value="Homeodomain-like"/>
    <property type="match status" value="1"/>
</dbReference>
<keyword evidence="1" id="KW-0805">Transcription regulation</keyword>
<evidence type="ECO:0000259" key="6">
    <source>
        <dbReference type="PROSITE" id="PS50977"/>
    </source>
</evidence>